<keyword evidence="3" id="KW-1185">Reference proteome</keyword>
<dbReference type="EMBL" id="JAGPXC010000003">
    <property type="protein sequence ID" value="KAH6655915.1"/>
    <property type="molecule type" value="Genomic_DNA"/>
</dbReference>
<dbReference type="RefSeq" id="XP_045960180.1">
    <property type="nucleotide sequence ID" value="XM_046099920.1"/>
</dbReference>
<dbReference type="OrthoDB" id="3485059at2759"/>
<dbReference type="GeneID" id="70128812"/>
<keyword evidence="1" id="KW-0732">Signal</keyword>
<evidence type="ECO:0000256" key="1">
    <source>
        <dbReference type="SAM" id="SignalP"/>
    </source>
</evidence>
<reference evidence="2" key="1">
    <citation type="journal article" date="2021" name="Nat. Commun.">
        <title>Genetic determinants of endophytism in the Arabidopsis root mycobiome.</title>
        <authorList>
            <person name="Mesny F."/>
            <person name="Miyauchi S."/>
            <person name="Thiergart T."/>
            <person name="Pickel B."/>
            <person name="Atanasova L."/>
            <person name="Karlsson M."/>
            <person name="Huettel B."/>
            <person name="Barry K.W."/>
            <person name="Haridas S."/>
            <person name="Chen C."/>
            <person name="Bauer D."/>
            <person name="Andreopoulos W."/>
            <person name="Pangilinan J."/>
            <person name="LaButti K."/>
            <person name="Riley R."/>
            <person name="Lipzen A."/>
            <person name="Clum A."/>
            <person name="Drula E."/>
            <person name="Henrissat B."/>
            <person name="Kohler A."/>
            <person name="Grigoriev I.V."/>
            <person name="Martin F.M."/>
            <person name="Hacquard S."/>
        </authorList>
    </citation>
    <scope>NUCLEOTIDE SEQUENCE</scope>
    <source>
        <strain evidence="2">MPI-SDFR-AT-0073</strain>
    </source>
</reference>
<dbReference type="AlphaFoldDB" id="A0A9P9A0A6"/>
<name>A0A9P9A0A6_9PEZI</name>
<feature type="signal peptide" evidence="1">
    <location>
        <begin position="1"/>
        <end position="17"/>
    </location>
</feature>
<protein>
    <submittedName>
        <fullName evidence="2">Hydrophobic surface binding protein A-domain-containing protein</fullName>
    </submittedName>
</protein>
<dbReference type="InterPro" id="IPR021054">
    <property type="entry name" value="Cell_wall_mannoprotein_1"/>
</dbReference>
<dbReference type="PANTHER" id="PTHR38123:SF1">
    <property type="entry name" value="HYDROPHOBIC SURFACE BINDING PROTEIN"/>
    <property type="match status" value="1"/>
</dbReference>
<dbReference type="PANTHER" id="PTHR38123">
    <property type="entry name" value="CELL WALL SERINE-THREONINE-RICH GALACTOMANNOPROTEIN MP1 (AFU_ORTHOLOGUE AFUA_4G03240)"/>
    <property type="match status" value="1"/>
</dbReference>
<comment type="caution">
    <text evidence="2">The sequence shown here is derived from an EMBL/GenBank/DDBJ whole genome shotgun (WGS) entry which is preliminary data.</text>
</comment>
<proteinExistence type="predicted"/>
<organism evidence="2 3">
    <name type="scientific">Truncatella angustata</name>
    <dbReference type="NCBI Taxonomy" id="152316"/>
    <lineage>
        <taxon>Eukaryota</taxon>
        <taxon>Fungi</taxon>
        <taxon>Dikarya</taxon>
        <taxon>Ascomycota</taxon>
        <taxon>Pezizomycotina</taxon>
        <taxon>Sordariomycetes</taxon>
        <taxon>Xylariomycetidae</taxon>
        <taxon>Amphisphaeriales</taxon>
        <taxon>Sporocadaceae</taxon>
        <taxon>Truncatella</taxon>
    </lineage>
</organism>
<dbReference type="Pfam" id="PF12296">
    <property type="entry name" value="HsbA"/>
    <property type="match status" value="1"/>
</dbReference>
<evidence type="ECO:0000313" key="3">
    <source>
        <dbReference type="Proteomes" id="UP000758603"/>
    </source>
</evidence>
<gene>
    <name evidence="2" type="ORF">BKA67DRAFT_534822</name>
</gene>
<accession>A0A9P9A0A6</accession>
<dbReference type="Proteomes" id="UP000758603">
    <property type="component" value="Unassembled WGS sequence"/>
</dbReference>
<evidence type="ECO:0000313" key="2">
    <source>
        <dbReference type="EMBL" id="KAH6655915.1"/>
    </source>
</evidence>
<feature type="chain" id="PRO_5040205721" evidence="1">
    <location>
        <begin position="18"/>
        <end position="173"/>
    </location>
</feature>
<sequence length="173" mass="18255">MVKIAGLVFFIAAVVGASRRDSNKTFANLQEIDTAANTLTGISNAWDGKAEGANDVVASANALVSLVEAANYDASEQAVISSEDSAVIVSYFPDTIEPDFLGAFNALVVHKANFDAAGASLDVLYALRDLKSKTDAFGTTLGIVISADHQDDVRAAIYQLDNDFSKIIDAFSE</sequence>
<dbReference type="GO" id="GO:0005576">
    <property type="term" value="C:extracellular region"/>
    <property type="evidence" value="ECO:0007669"/>
    <property type="project" value="TreeGrafter"/>
</dbReference>
<dbReference type="Gene3D" id="1.20.1280.140">
    <property type="match status" value="1"/>
</dbReference>